<dbReference type="InterPro" id="IPR036188">
    <property type="entry name" value="FAD/NAD-bd_sf"/>
</dbReference>
<dbReference type="Proteomes" id="UP000234882">
    <property type="component" value="Chromosome"/>
</dbReference>
<evidence type="ECO:0000313" key="3">
    <source>
        <dbReference type="EMBL" id="AUM74532.1"/>
    </source>
</evidence>
<dbReference type="KEGG" id="paru:CYR75_09790"/>
<protein>
    <submittedName>
        <fullName evidence="3">FAD-dependent oxidoreductase</fullName>
    </submittedName>
</protein>
<dbReference type="GO" id="GO:0005737">
    <property type="term" value="C:cytoplasm"/>
    <property type="evidence" value="ECO:0007669"/>
    <property type="project" value="TreeGrafter"/>
</dbReference>
<dbReference type="Gene3D" id="3.50.50.60">
    <property type="entry name" value="FAD/NAD(P)-binding domain"/>
    <property type="match status" value="1"/>
</dbReference>
<evidence type="ECO:0000313" key="4">
    <source>
        <dbReference type="Proteomes" id="UP000234882"/>
    </source>
</evidence>
<dbReference type="InterPro" id="IPR006076">
    <property type="entry name" value="FAD-dep_OxRdtase"/>
</dbReference>
<dbReference type="RefSeq" id="WP_101499878.1">
    <property type="nucleotide sequence ID" value="NZ_CP025583.1"/>
</dbReference>
<name>A0A2K9MGC5_9RHOB</name>
<dbReference type="AlphaFoldDB" id="A0A2K9MGC5"/>
<dbReference type="Pfam" id="PF01266">
    <property type="entry name" value="DAO"/>
    <property type="match status" value="1"/>
</dbReference>
<feature type="domain" description="FAD dependent oxidoreductase" evidence="2">
    <location>
        <begin position="39"/>
        <end position="390"/>
    </location>
</feature>
<reference evidence="4" key="1">
    <citation type="submission" date="2017-12" db="EMBL/GenBank/DDBJ databases">
        <title>Genomic analysis of Paracoccus sp. CBA4604.</title>
        <authorList>
            <person name="Roh S.W."/>
            <person name="Kim J.Y."/>
            <person name="Kim J.S."/>
        </authorList>
    </citation>
    <scope>NUCLEOTIDE SEQUENCE [LARGE SCALE GENOMIC DNA]</scope>
    <source>
        <strain evidence="4">CBA4604</strain>
    </source>
</reference>
<dbReference type="PANTHER" id="PTHR13847:SF281">
    <property type="entry name" value="FAD DEPENDENT OXIDOREDUCTASE DOMAIN-CONTAINING PROTEIN"/>
    <property type="match status" value="1"/>
</dbReference>
<evidence type="ECO:0000256" key="1">
    <source>
        <dbReference type="ARBA" id="ARBA00023002"/>
    </source>
</evidence>
<keyword evidence="4" id="KW-1185">Reference proteome</keyword>
<keyword evidence="1" id="KW-0560">Oxidoreductase</keyword>
<gene>
    <name evidence="3" type="ORF">CYR75_09790</name>
</gene>
<dbReference type="PANTHER" id="PTHR13847">
    <property type="entry name" value="SARCOSINE DEHYDROGENASE-RELATED"/>
    <property type="match status" value="1"/>
</dbReference>
<dbReference type="SUPFAM" id="SSF51905">
    <property type="entry name" value="FAD/NAD(P)-binding domain"/>
    <property type="match status" value="1"/>
</dbReference>
<proteinExistence type="predicted"/>
<dbReference type="OrthoDB" id="9806601at2"/>
<dbReference type="GO" id="GO:0016491">
    <property type="term" value="F:oxidoreductase activity"/>
    <property type="evidence" value="ECO:0007669"/>
    <property type="project" value="UniProtKB-KW"/>
</dbReference>
<dbReference type="EMBL" id="CP025583">
    <property type="protein sequence ID" value="AUM74532.1"/>
    <property type="molecule type" value="Genomic_DNA"/>
</dbReference>
<evidence type="ECO:0000259" key="2">
    <source>
        <dbReference type="Pfam" id="PF01266"/>
    </source>
</evidence>
<sequence>MNLLFSNDRRGEYPPTVYAEQVPPLPPFAPLQGETRATVAIVGGGYTGLSAALHLAERGIDCVLLEAHRVGFGASGRNGGQIGSGQRLDVEEMEALVGRDRARIFWNMAEDAKRLTRDLAARAGVPVRDGVAHAFRKPAELDAARRHIDHLAQHYDYDQIEALSPDAFGALIPSPAYQGGELDHGAGHLNPLALALGMARLAQQAGAVIHENSHVHHIAFARDATAKTIVQTGSGRVICDHVVLAGNGYLGGLSPQVAARVMPINNFVVATPPLGAQARQVASRQIAVHDTKFVVNYWRLDDEGRLIFGGGENVSYRFPSDIAAKVRKPLAQIYPALADVPFTHAWGGTLAITMNRLPCFLRPAPNALSASGFSGHGVALATLAGRQMADAVAGQAVGFDAMAALPTSRFPGGEMLRFPLLVAGMSWFALRDRLGI</sequence>
<dbReference type="Gene3D" id="3.30.9.10">
    <property type="entry name" value="D-Amino Acid Oxidase, subunit A, domain 2"/>
    <property type="match status" value="1"/>
</dbReference>
<accession>A0A2K9MGC5</accession>
<organism evidence="3 4">
    <name type="scientific">Paracoccus jeotgali</name>
    <dbReference type="NCBI Taxonomy" id="2065379"/>
    <lineage>
        <taxon>Bacteria</taxon>
        <taxon>Pseudomonadati</taxon>
        <taxon>Pseudomonadota</taxon>
        <taxon>Alphaproteobacteria</taxon>
        <taxon>Rhodobacterales</taxon>
        <taxon>Paracoccaceae</taxon>
        <taxon>Paracoccus</taxon>
    </lineage>
</organism>